<evidence type="ECO:0000256" key="4">
    <source>
        <dbReference type="ARBA" id="ARBA00022574"/>
    </source>
</evidence>
<evidence type="ECO:0000256" key="8">
    <source>
        <dbReference type="ARBA" id="ARBA00041244"/>
    </source>
</evidence>
<keyword evidence="6" id="KW-0009">Actin-binding</keyword>
<name>A0A0A9WM24_LYGHE</name>
<reference evidence="10" key="1">
    <citation type="journal article" date="2014" name="PLoS ONE">
        <title>Transcriptome-Based Identification of ABC Transporters in the Western Tarnished Plant Bug Lygus hesperus.</title>
        <authorList>
            <person name="Hull J.J."/>
            <person name="Chaney K."/>
            <person name="Geib S.M."/>
            <person name="Fabrick J.A."/>
            <person name="Brent C.S."/>
            <person name="Walsh D."/>
            <person name="Lavine L.C."/>
        </authorList>
    </citation>
    <scope>NUCLEOTIDE SEQUENCE</scope>
</reference>
<evidence type="ECO:0000256" key="2">
    <source>
        <dbReference type="ARBA" id="ARBA00006260"/>
    </source>
</evidence>
<keyword evidence="4" id="KW-0853">WD repeat</keyword>
<dbReference type="PANTHER" id="PTHR10709:SF2">
    <property type="entry name" value="ACTIN-RELATED PROTEIN 2_3 COMPLEX SUBUNIT"/>
    <property type="match status" value="1"/>
</dbReference>
<comment type="subcellular location">
    <subcellularLocation>
        <location evidence="1">Cytoplasm</location>
        <location evidence="1">Cytoskeleton</location>
    </subcellularLocation>
</comment>
<evidence type="ECO:0000313" key="10">
    <source>
        <dbReference type="EMBL" id="JAG09492.1"/>
    </source>
</evidence>
<keyword evidence="3" id="KW-0963">Cytoplasm</keyword>
<dbReference type="AlphaFoldDB" id="A0A0A9WM24"/>
<comment type="similarity">
    <text evidence="2">Belongs to the WD repeat ARPC1 family.</text>
</comment>
<sequence length="109" mass="12152">MMVKKHKSAVVDVAWAPTSDLIATASTDYKCRIVSAYDKRYDSKTDRYAHIFDEKQYTFGEVLAEFDQAQAWVNAVAWSPNGSTIAFFGHGSTAHFVNLDGSKPEVQTI</sequence>
<evidence type="ECO:0000256" key="5">
    <source>
        <dbReference type="ARBA" id="ARBA00022737"/>
    </source>
</evidence>
<proteinExistence type="inferred from homology"/>
<keyword evidence="7" id="KW-0206">Cytoskeleton</keyword>
<reference evidence="10" key="2">
    <citation type="submission" date="2014-07" db="EMBL/GenBank/DDBJ databases">
        <authorList>
            <person name="Hull J."/>
        </authorList>
    </citation>
    <scope>NUCLEOTIDE SEQUENCE</scope>
</reference>
<dbReference type="SMART" id="SM00320">
    <property type="entry name" value="WD40"/>
    <property type="match status" value="2"/>
</dbReference>
<dbReference type="Gene3D" id="2.130.10.10">
    <property type="entry name" value="YVTN repeat-like/Quinoprotein amine dehydrogenase"/>
    <property type="match status" value="1"/>
</dbReference>
<gene>
    <name evidence="10" type="primary">arcA_1</name>
    <name evidence="10" type="ORF">CM83_3359</name>
</gene>
<evidence type="ECO:0000256" key="7">
    <source>
        <dbReference type="ARBA" id="ARBA00023212"/>
    </source>
</evidence>
<evidence type="ECO:0000256" key="6">
    <source>
        <dbReference type="ARBA" id="ARBA00023203"/>
    </source>
</evidence>
<dbReference type="PANTHER" id="PTHR10709">
    <property type="entry name" value="ACTIN-RELATED PROTEIN 2/3 COMPLEX SUBUNIT 1"/>
    <property type="match status" value="1"/>
</dbReference>
<dbReference type="InterPro" id="IPR001680">
    <property type="entry name" value="WD40_rpt"/>
</dbReference>
<dbReference type="EMBL" id="GBHO01034112">
    <property type="protein sequence ID" value="JAG09492.1"/>
    <property type="molecule type" value="Transcribed_RNA"/>
</dbReference>
<evidence type="ECO:0000256" key="9">
    <source>
        <dbReference type="ARBA" id="ARBA00041789"/>
    </source>
</evidence>
<evidence type="ECO:0000256" key="1">
    <source>
        <dbReference type="ARBA" id="ARBA00004245"/>
    </source>
</evidence>
<dbReference type="Pfam" id="PF00400">
    <property type="entry name" value="WD40"/>
    <property type="match status" value="2"/>
</dbReference>
<dbReference type="InterPro" id="IPR036322">
    <property type="entry name" value="WD40_repeat_dom_sf"/>
</dbReference>
<evidence type="ECO:0000256" key="3">
    <source>
        <dbReference type="ARBA" id="ARBA00022490"/>
    </source>
</evidence>
<dbReference type="GO" id="GO:0051015">
    <property type="term" value="F:actin filament binding"/>
    <property type="evidence" value="ECO:0007669"/>
    <property type="project" value="TreeGrafter"/>
</dbReference>
<dbReference type="GO" id="GO:0034314">
    <property type="term" value="P:Arp2/3 complex-mediated actin nucleation"/>
    <property type="evidence" value="ECO:0007669"/>
    <property type="project" value="InterPro"/>
</dbReference>
<dbReference type="InterPro" id="IPR017383">
    <property type="entry name" value="ARPC1"/>
</dbReference>
<keyword evidence="5" id="KW-0677">Repeat</keyword>
<dbReference type="SUPFAM" id="SSF50978">
    <property type="entry name" value="WD40 repeat-like"/>
    <property type="match status" value="1"/>
</dbReference>
<dbReference type="InterPro" id="IPR015943">
    <property type="entry name" value="WD40/YVTN_repeat-like_dom_sf"/>
</dbReference>
<dbReference type="GO" id="GO:0005885">
    <property type="term" value="C:Arp2/3 protein complex"/>
    <property type="evidence" value="ECO:0007669"/>
    <property type="project" value="InterPro"/>
</dbReference>
<organism evidence="10">
    <name type="scientific">Lygus hesperus</name>
    <name type="common">Western plant bug</name>
    <dbReference type="NCBI Taxonomy" id="30085"/>
    <lineage>
        <taxon>Eukaryota</taxon>
        <taxon>Metazoa</taxon>
        <taxon>Ecdysozoa</taxon>
        <taxon>Arthropoda</taxon>
        <taxon>Hexapoda</taxon>
        <taxon>Insecta</taxon>
        <taxon>Pterygota</taxon>
        <taxon>Neoptera</taxon>
        <taxon>Paraneoptera</taxon>
        <taxon>Hemiptera</taxon>
        <taxon>Heteroptera</taxon>
        <taxon>Panheteroptera</taxon>
        <taxon>Cimicomorpha</taxon>
        <taxon>Miridae</taxon>
        <taxon>Mirini</taxon>
        <taxon>Lygus</taxon>
    </lineage>
</organism>
<protein>
    <recommendedName>
        <fullName evidence="8">Arp2/3 complex 41 kDa subunit</fullName>
    </recommendedName>
    <alternativeName>
        <fullName evidence="9">p41-ARC</fullName>
    </alternativeName>
</protein>
<accession>A0A0A9WM24</accession>